<sequence>MSGAGKHAAGDCNIVHLDDSWKTYVRKEVEMSRKWVVNWGFLPLQYQQLREDLGKSCAPVSTTTRSCALHLPPLPCPPQTTQLAFPKTTSREIGWRSGDKAYSLEVYGRWGRPKVSILHHLNWPHDAVE</sequence>
<keyword evidence="2" id="KW-1185">Reference proteome</keyword>
<proteinExistence type="predicted"/>
<dbReference type="EMBL" id="CASHTH010002751">
    <property type="protein sequence ID" value="CAI8034721.1"/>
    <property type="molecule type" value="Genomic_DNA"/>
</dbReference>
<dbReference type="Pfam" id="PF14945">
    <property type="entry name" value="LLC1"/>
    <property type="match status" value="1"/>
</dbReference>
<gene>
    <name evidence="1" type="ORF">GBAR_LOCUS19519</name>
</gene>
<name>A0AA35WZT7_GEOBA</name>
<comment type="caution">
    <text evidence="1">The sequence shown here is derived from an EMBL/GenBank/DDBJ whole genome shotgun (WGS) entry which is preliminary data.</text>
</comment>
<dbReference type="PANTHER" id="PTHR31909:SF3">
    <property type="entry name" value="SIMILAR TO PROTEIN C20ORF85 HOMOLOG"/>
    <property type="match status" value="1"/>
</dbReference>
<accession>A0AA35WZT7</accession>
<dbReference type="AlphaFoldDB" id="A0AA35WZT7"/>
<dbReference type="PANTHER" id="PTHR31909">
    <property type="entry name" value="CHROMOSOME 20 ORF85 FAMILY MEMBER"/>
    <property type="match status" value="1"/>
</dbReference>
<dbReference type="InterPro" id="IPR020339">
    <property type="entry name" value="C20orf85-like"/>
</dbReference>
<protein>
    <submittedName>
        <fullName evidence="1">Uncharacterized protein C20orf85 homolog</fullName>
    </submittedName>
</protein>
<evidence type="ECO:0000313" key="1">
    <source>
        <dbReference type="EMBL" id="CAI8034721.1"/>
    </source>
</evidence>
<reference evidence="1" key="1">
    <citation type="submission" date="2023-03" db="EMBL/GenBank/DDBJ databases">
        <authorList>
            <person name="Steffen K."/>
            <person name="Cardenas P."/>
        </authorList>
    </citation>
    <scope>NUCLEOTIDE SEQUENCE</scope>
</reference>
<dbReference type="Proteomes" id="UP001174909">
    <property type="component" value="Unassembled WGS sequence"/>
</dbReference>
<evidence type="ECO:0000313" key="2">
    <source>
        <dbReference type="Proteomes" id="UP001174909"/>
    </source>
</evidence>
<organism evidence="1 2">
    <name type="scientific">Geodia barretti</name>
    <name type="common">Barrett's horny sponge</name>
    <dbReference type="NCBI Taxonomy" id="519541"/>
    <lineage>
        <taxon>Eukaryota</taxon>
        <taxon>Metazoa</taxon>
        <taxon>Porifera</taxon>
        <taxon>Demospongiae</taxon>
        <taxon>Heteroscleromorpha</taxon>
        <taxon>Tetractinellida</taxon>
        <taxon>Astrophorina</taxon>
        <taxon>Geodiidae</taxon>
        <taxon>Geodia</taxon>
    </lineage>
</organism>